<name>A0A6B3NPV3_9CYAN</name>
<sequence length="112" mass="12675">MDADIYDADIYGANLKSANLKSANLRRVKALGTNFSRAILTGACIQDWNINSETNLENVICDYIYLKKYEQKRRPFNPKRNFEPGEFAKLVQKTVEAGDLSSNKNRTSAHVC</sequence>
<dbReference type="EMBL" id="JAAHFQ010001190">
    <property type="protein sequence ID" value="NER32342.1"/>
    <property type="molecule type" value="Genomic_DNA"/>
</dbReference>
<protein>
    <submittedName>
        <fullName evidence="1">Pentapeptide repeat-containing protein</fullName>
    </submittedName>
</protein>
<accession>A0A6B3NPV3</accession>
<comment type="caution">
    <text evidence="1">The sequence shown here is derived from an EMBL/GenBank/DDBJ whole genome shotgun (WGS) entry which is preliminary data.</text>
</comment>
<dbReference type="Pfam" id="PF00805">
    <property type="entry name" value="Pentapeptide"/>
    <property type="match status" value="1"/>
</dbReference>
<dbReference type="SUPFAM" id="SSF141571">
    <property type="entry name" value="Pentapeptide repeat-like"/>
    <property type="match status" value="1"/>
</dbReference>
<evidence type="ECO:0000313" key="1">
    <source>
        <dbReference type="EMBL" id="NER32342.1"/>
    </source>
</evidence>
<dbReference type="AlphaFoldDB" id="A0A6B3NPV3"/>
<reference evidence="1" key="1">
    <citation type="submission" date="2019-11" db="EMBL/GenBank/DDBJ databases">
        <title>Genomic insights into an expanded diversity of filamentous marine cyanobacteria reveals the extraordinary biosynthetic potential of Moorea and Okeania.</title>
        <authorList>
            <person name="Ferreira Leao T."/>
            <person name="Wang M."/>
            <person name="Moss N."/>
            <person name="Da Silva R."/>
            <person name="Sanders J."/>
            <person name="Nurk S."/>
            <person name="Gurevich A."/>
            <person name="Humphrey G."/>
            <person name="Reher R."/>
            <person name="Zhu Q."/>
            <person name="Belda-Ferre P."/>
            <person name="Glukhov E."/>
            <person name="Rex R."/>
            <person name="Dorrestein P.C."/>
            <person name="Knight R."/>
            <person name="Pevzner P."/>
            <person name="Gerwick W.H."/>
            <person name="Gerwick L."/>
        </authorList>
    </citation>
    <scope>NUCLEOTIDE SEQUENCE</scope>
    <source>
        <strain evidence="1">SIO1C4</strain>
    </source>
</reference>
<dbReference type="Gene3D" id="2.160.20.80">
    <property type="entry name" value="E3 ubiquitin-protein ligase SopA"/>
    <property type="match status" value="1"/>
</dbReference>
<organism evidence="1">
    <name type="scientific">Symploca sp. SIO1C4</name>
    <dbReference type="NCBI Taxonomy" id="2607765"/>
    <lineage>
        <taxon>Bacteria</taxon>
        <taxon>Bacillati</taxon>
        <taxon>Cyanobacteriota</taxon>
        <taxon>Cyanophyceae</taxon>
        <taxon>Coleofasciculales</taxon>
        <taxon>Coleofasciculaceae</taxon>
        <taxon>Symploca</taxon>
    </lineage>
</organism>
<gene>
    <name evidence="1" type="ORF">F6J89_33285</name>
</gene>
<dbReference type="InterPro" id="IPR001646">
    <property type="entry name" value="5peptide_repeat"/>
</dbReference>
<proteinExistence type="predicted"/>